<name>A0A0N4Y867_NIPBR</name>
<organism evidence="3">
    <name type="scientific">Nippostrongylus brasiliensis</name>
    <name type="common">Rat hookworm</name>
    <dbReference type="NCBI Taxonomy" id="27835"/>
    <lineage>
        <taxon>Eukaryota</taxon>
        <taxon>Metazoa</taxon>
        <taxon>Ecdysozoa</taxon>
        <taxon>Nematoda</taxon>
        <taxon>Chromadorea</taxon>
        <taxon>Rhabditida</taxon>
        <taxon>Rhabditina</taxon>
        <taxon>Rhabditomorpha</taxon>
        <taxon>Strongyloidea</taxon>
        <taxon>Heligmosomidae</taxon>
        <taxon>Nippostrongylus</taxon>
    </lineage>
</organism>
<evidence type="ECO:0000313" key="1">
    <source>
        <dbReference type="EMBL" id="VDL75985.1"/>
    </source>
</evidence>
<evidence type="ECO:0000313" key="3">
    <source>
        <dbReference type="WBParaSite" id="NBR_0001239501-mRNA-1"/>
    </source>
</evidence>
<dbReference type="AlphaFoldDB" id="A0A0N4Y867"/>
<dbReference type="Proteomes" id="UP000271162">
    <property type="component" value="Unassembled WGS sequence"/>
</dbReference>
<sequence length="125" mass="14386">MISEAQREMELFPQLKPYYITTAFTFQMEGIRALTVAWNSRYEEASKHLKRALHYLTMTVRTSKYAHESTVQYTDKLYRLIDEEGVEAASNAVKVADLVLNEIVKKLPEGAFNMPPPLLASRHVH</sequence>
<reference evidence="1 2" key="2">
    <citation type="submission" date="2018-11" db="EMBL/GenBank/DDBJ databases">
        <authorList>
            <consortium name="Pathogen Informatics"/>
        </authorList>
    </citation>
    <scope>NUCLEOTIDE SEQUENCE [LARGE SCALE GENOMIC DNA]</scope>
</reference>
<protein>
    <submittedName>
        <fullName evidence="3">Tetratricopeptide repeat protein 30</fullName>
    </submittedName>
</protein>
<proteinExistence type="predicted"/>
<evidence type="ECO:0000313" key="2">
    <source>
        <dbReference type="Proteomes" id="UP000271162"/>
    </source>
</evidence>
<gene>
    <name evidence="1" type="ORF">NBR_LOCUS12396</name>
</gene>
<keyword evidence="2" id="KW-1185">Reference proteome</keyword>
<reference evidence="3" key="1">
    <citation type="submission" date="2017-02" db="UniProtKB">
        <authorList>
            <consortium name="WormBaseParasite"/>
        </authorList>
    </citation>
    <scope>IDENTIFICATION</scope>
</reference>
<dbReference type="EMBL" id="UYSL01020744">
    <property type="protein sequence ID" value="VDL75985.1"/>
    <property type="molecule type" value="Genomic_DNA"/>
</dbReference>
<dbReference type="WBParaSite" id="NBR_0001239501-mRNA-1">
    <property type="protein sequence ID" value="NBR_0001239501-mRNA-1"/>
    <property type="gene ID" value="NBR_0001239501"/>
</dbReference>
<accession>A0A0N4Y867</accession>